<organism evidence="2">
    <name type="scientific">marine sediment metagenome</name>
    <dbReference type="NCBI Taxonomy" id="412755"/>
    <lineage>
        <taxon>unclassified sequences</taxon>
        <taxon>metagenomes</taxon>
        <taxon>ecological metagenomes</taxon>
    </lineage>
</organism>
<proteinExistence type="predicted"/>
<evidence type="ECO:0000256" key="1">
    <source>
        <dbReference type="SAM" id="MobiDB-lite"/>
    </source>
</evidence>
<evidence type="ECO:0000313" key="2">
    <source>
        <dbReference type="EMBL" id="KKK55605.1"/>
    </source>
</evidence>
<gene>
    <name evidence="2" type="ORF">LCGC14_3072880</name>
</gene>
<protein>
    <submittedName>
        <fullName evidence="2">Uncharacterized protein</fullName>
    </submittedName>
</protein>
<sequence length="57" mass="6214">MAFLLGVCVGVVAAVVFGIWLVWPWRLLFGLLEPRARSGGDDHYRSGQAEGGLRTRG</sequence>
<comment type="caution">
    <text evidence="2">The sequence shown here is derived from an EMBL/GenBank/DDBJ whole genome shotgun (WGS) entry which is preliminary data.</text>
</comment>
<dbReference type="EMBL" id="LAZR01065408">
    <property type="protein sequence ID" value="KKK55605.1"/>
    <property type="molecule type" value="Genomic_DNA"/>
</dbReference>
<feature type="region of interest" description="Disordered" evidence="1">
    <location>
        <begin position="35"/>
        <end position="57"/>
    </location>
</feature>
<reference evidence="2" key="1">
    <citation type="journal article" date="2015" name="Nature">
        <title>Complex archaea that bridge the gap between prokaryotes and eukaryotes.</title>
        <authorList>
            <person name="Spang A."/>
            <person name="Saw J.H."/>
            <person name="Jorgensen S.L."/>
            <person name="Zaremba-Niedzwiedzka K."/>
            <person name="Martijn J."/>
            <person name="Lind A.E."/>
            <person name="van Eijk R."/>
            <person name="Schleper C."/>
            <person name="Guy L."/>
            <person name="Ettema T.J."/>
        </authorList>
    </citation>
    <scope>NUCLEOTIDE SEQUENCE</scope>
</reference>
<accession>A0A0F8X3Z7</accession>
<dbReference type="AlphaFoldDB" id="A0A0F8X3Z7"/>
<feature type="compositionally biased region" description="Basic and acidic residues" evidence="1">
    <location>
        <begin position="35"/>
        <end position="45"/>
    </location>
</feature>
<name>A0A0F8X3Z7_9ZZZZ</name>